<dbReference type="AlphaFoldDB" id="A0A9D3A176"/>
<evidence type="ECO:0000313" key="2">
    <source>
        <dbReference type="Proteomes" id="UP000786989"/>
    </source>
</evidence>
<protein>
    <submittedName>
        <fullName evidence="1">Uncharacterized protein</fullName>
    </submittedName>
</protein>
<reference evidence="1" key="2">
    <citation type="submission" date="2021-09" db="EMBL/GenBank/DDBJ databases">
        <authorList>
            <person name="Gilroy R."/>
        </authorList>
    </citation>
    <scope>NUCLEOTIDE SEQUENCE</scope>
    <source>
        <strain evidence="1">ChiGjej6B6-11269</strain>
    </source>
</reference>
<name>A0A9D3A176_9ACTN</name>
<comment type="caution">
    <text evidence="1">The sequence shown here is derived from an EMBL/GenBank/DDBJ whole genome shotgun (WGS) entry which is preliminary data.</text>
</comment>
<accession>A0A9D3A176</accession>
<dbReference type="EMBL" id="DYWI01000079">
    <property type="protein sequence ID" value="HJF65373.1"/>
    <property type="molecule type" value="Genomic_DNA"/>
</dbReference>
<reference evidence="1" key="1">
    <citation type="journal article" date="2021" name="PeerJ">
        <title>Extensive microbial diversity within the chicken gut microbiome revealed by metagenomics and culture.</title>
        <authorList>
            <person name="Gilroy R."/>
            <person name="Ravi A."/>
            <person name="Getino M."/>
            <person name="Pursley I."/>
            <person name="Horton D.L."/>
            <person name="Alikhan N.F."/>
            <person name="Baker D."/>
            <person name="Gharbi K."/>
            <person name="Hall N."/>
            <person name="Watson M."/>
            <person name="Adriaenssens E.M."/>
            <person name="Foster-Nyarko E."/>
            <person name="Jarju S."/>
            <person name="Secka A."/>
            <person name="Antonio M."/>
            <person name="Oren A."/>
            <person name="Chaudhuri R.R."/>
            <person name="La Ragione R."/>
            <person name="Hildebrand F."/>
            <person name="Pallen M.J."/>
        </authorList>
    </citation>
    <scope>NUCLEOTIDE SEQUENCE</scope>
    <source>
        <strain evidence="1">ChiGjej6B6-11269</strain>
    </source>
</reference>
<sequence>GAFHAIRFAPAKSCKKVAQGSKDKGKPLIYEAVCPYCQMLPWHTNMMRCMNDAPPLQRGVSPIDLVFYQVVRKLKSLDTARGQHDLRLVAFGVLF</sequence>
<organism evidence="1 2">
    <name type="scientific">Slackia equolifaciens</name>
    <dbReference type="NCBI Taxonomy" id="498718"/>
    <lineage>
        <taxon>Bacteria</taxon>
        <taxon>Bacillati</taxon>
        <taxon>Actinomycetota</taxon>
        <taxon>Coriobacteriia</taxon>
        <taxon>Eggerthellales</taxon>
        <taxon>Eggerthellaceae</taxon>
        <taxon>Slackia</taxon>
    </lineage>
</organism>
<dbReference type="Proteomes" id="UP000786989">
    <property type="component" value="Unassembled WGS sequence"/>
</dbReference>
<gene>
    <name evidence="1" type="ORF">K8U77_04555</name>
</gene>
<proteinExistence type="predicted"/>
<evidence type="ECO:0000313" key="1">
    <source>
        <dbReference type="EMBL" id="HJF65373.1"/>
    </source>
</evidence>
<feature type="non-terminal residue" evidence="1">
    <location>
        <position position="1"/>
    </location>
</feature>